<protein>
    <recommendedName>
        <fullName evidence="1">N-acetyltransferase domain-containing protein</fullName>
    </recommendedName>
</protein>
<sequence length="158" mass="17705">MFSEEIGNMSIELRSINQGNFYEICQLQVAENQLTHVDSNAISLAEANFMEFPWFRGIYAEDRPVGFILVNADTSTGKFSLWRLMLDQTQQSKGYGRKAIDLLSEELLNEFGVSTLYTSVVDSADSPKGFYLNCGFVPTGNLVAGREIELSRTLEPQT</sequence>
<feature type="domain" description="N-acetyltransferase" evidence="1">
    <location>
        <begin position="11"/>
        <end position="155"/>
    </location>
</feature>
<name>U3BSU8_VIBPR</name>
<proteinExistence type="predicted"/>
<evidence type="ECO:0000259" key="1">
    <source>
        <dbReference type="PROSITE" id="PS51186"/>
    </source>
</evidence>
<comment type="caution">
    <text evidence="2">The sequence shown here is derived from an EMBL/GenBank/DDBJ whole genome shotgun (WGS) entry which is preliminary data.</text>
</comment>
<gene>
    <name evidence="2" type="ORF">VPR01S_37_00100</name>
</gene>
<evidence type="ECO:0000313" key="2">
    <source>
        <dbReference type="EMBL" id="GAD69553.1"/>
    </source>
</evidence>
<dbReference type="Pfam" id="PF00583">
    <property type="entry name" value="Acetyltransf_1"/>
    <property type="match status" value="1"/>
</dbReference>
<dbReference type="InterPro" id="IPR000182">
    <property type="entry name" value="GNAT_dom"/>
</dbReference>
<dbReference type="InterPro" id="IPR016181">
    <property type="entry name" value="Acyl_CoA_acyltransferase"/>
</dbReference>
<dbReference type="eggNOG" id="COG0456">
    <property type="taxonomic scope" value="Bacteria"/>
</dbReference>
<dbReference type="GO" id="GO:0016747">
    <property type="term" value="F:acyltransferase activity, transferring groups other than amino-acyl groups"/>
    <property type="evidence" value="ECO:0007669"/>
    <property type="project" value="InterPro"/>
</dbReference>
<dbReference type="PROSITE" id="PS51186">
    <property type="entry name" value="GNAT"/>
    <property type="match status" value="1"/>
</dbReference>
<keyword evidence="3" id="KW-1185">Reference proteome</keyword>
<dbReference type="EMBL" id="BATJ01000037">
    <property type="protein sequence ID" value="GAD69553.1"/>
    <property type="molecule type" value="Genomic_DNA"/>
</dbReference>
<dbReference type="Proteomes" id="UP000016570">
    <property type="component" value="Unassembled WGS sequence"/>
</dbReference>
<evidence type="ECO:0000313" key="3">
    <source>
        <dbReference type="Proteomes" id="UP000016570"/>
    </source>
</evidence>
<accession>U3BSU8</accession>
<dbReference type="AlphaFoldDB" id="U3BSU8"/>
<organism evidence="2 3">
    <name type="scientific">Vibrio proteolyticus NBRC 13287</name>
    <dbReference type="NCBI Taxonomy" id="1219065"/>
    <lineage>
        <taxon>Bacteria</taxon>
        <taxon>Pseudomonadati</taxon>
        <taxon>Pseudomonadota</taxon>
        <taxon>Gammaproteobacteria</taxon>
        <taxon>Vibrionales</taxon>
        <taxon>Vibrionaceae</taxon>
        <taxon>Vibrio</taxon>
    </lineage>
</organism>
<dbReference type="CDD" id="cd04301">
    <property type="entry name" value="NAT_SF"/>
    <property type="match status" value="1"/>
</dbReference>
<dbReference type="SUPFAM" id="SSF55729">
    <property type="entry name" value="Acyl-CoA N-acyltransferases (Nat)"/>
    <property type="match status" value="1"/>
</dbReference>
<reference evidence="2 3" key="1">
    <citation type="submission" date="2013-09" db="EMBL/GenBank/DDBJ databases">
        <title>Whole genome shotgun sequence of Vibrio proteolyticus NBRC 13287.</title>
        <authorList>
            <person name="Isaki S."/>
            <person name="Hosoyama A."/>
            <person name="Numata M."/>
            <person name="Hashimoto M."/>
            <person name="Hosoyama Y."/>
            <person name="Tsuchikane K."/>
            <person name="Noguchi M."/>
            <person name="Hirakata S."/>
            <person name="Ichikawa N."/>
            <person name="Ohji S."/>
            <person name="Yamazoe A."/>
            <person name="Fujita N."/>
        </authorList>
    </citation>
    <scope>NUCLEOTIDE SEQUENCE [LARGE SCALE GENOMIC DNA]</scope>
    <source>
        <strain evidence="2 3">NBRC 13287</strain>
    </source>
</reference>
<dbReference type="STRING" id="1219065.VPR01S_37_00100"/>
<dbReference type="Gene3D" id="3.40.630.30">
    <property type="match status" value="1"/>
</dbReference>